<keyword evidence="5 7" id="KW-0697">Rotamase</keyword>
<dbReference type="PANTHER" id="PTHR47245">
    <property type="entry name" value="PEPTIDYLPROLYL ISOMERASE"/>
    <property type="match status" value="1"/>
</dbReference>
<evidence type="ECO:0000256" key="5">
    <source>
        <dbReference type="ARBA" id="ARBA00023110"/>
    </source>
</evidence>
<dbReference type="AlphaFoldDB" id="A0A3R7L7P3"/>
<comment type="caution">
    <text evidence="10">The sequence shown here is derived from an EMBL/GenBank/DDBJ whole genome shotgun (WGS) entry which is preliminary data.</text>
</comment>
<dbReference type="Proteomes" id="UP000283709">
    <property type="component" value="Unassembled WGS sequence"/>
</dbReference>
<sequence length="285" mass="31322">MINISTILGSLVVLLALAACSQNDVDKTAGAGRVNDAKGPVAVTVNGSPISQREVDMLLRQQPPQHDEPTARQRVLDNITLQVIVSQEAVKKGLDKSPDVMDQFEMARTSILAQSYVKDYFKNHKVSDAELNAAYDKLKADANGKQYRARHILVKTKEDGEAIIARLKKDPDSFSELATAQSLDPVTKPKGGDLGWFDTKRMDPDFAAAIANLQKGKFTEEPVKSQFGYHVIMLDDVRSNVETVPPLEQVKDGLTDQLRQQDLRKMLDTLKANAKVEVSPPAKAS</sequence>
<dbReference type="SUPFAM" id="SSF54534">
    <property type="entry name" value="FKBP-like"/>
    <property type="match status" value="1"/>
</dbReference>
<organism evidence="10 11">
    <name type="scientific">Paraburkholderia fungorum</name>
    <dbReference type="NCBI Taxonomy" id="134537"/>
    <lineage>
        <taxon>Bacteria</taxon>
        <taxon>Pseudomonadati</taxon>
        <taxon>Pseudomonadota</taxon>
        <taxon>Betaproteobacteria</taxon>
        <taxon>Burkholderiales</taxon>
        <taxon>Burkholderiaceae</taxon>
        <taxon>Paraburkholderia</taxon>
    </lineage>
</organism>
<dbReference type="Pfam" id="PF00639">
    <property type="entry name" value="Rotamase"/>
    <property type="match status" value="1"/>
</dbReference>
<keyword evidence="4 8" id="KW-0732">Signal</keyword>
<comment type="similarity">
    <text evidence="2">Belongs to the PpiC/parvulin rotamase family.</text>
</comment>
<evidence type="ECO:0000313" key="11">
    <source>
        <dbReference type="Proteomes" id="UP000283709"/>
    </source>
</evidence>
<dbReference type="InterPro" id="IPR000297">
    <property type="entry name" value="PPIase_PpiC"/>
</dbReference>
<dbReference type="SUPFAM" id="SSF109998">
    <property type="entry name" value="Triger factor/SurA peptide-binding domain-like"/>
    <property type="match status" value="1"/>
</dbReference>
<evidence type="ECO:0000256" key="3">
    <source>
        <dbReference type="ARBA" id="ARBA00013194"/>
    </source>
</evidence>
<dbReference type="InterPro" id="IPR046357">
    <property type="entry name" value="PPIase_dom_sf"/>
</dbReference>
<evidence type="ECO:0000256" key="1">
    <source>
        <dbReference type="ARBA" id="ARBA00000971"/>
    </source>
</evidence>
<comment type="catalytic activity">
    <reaction evidence="1">
        <text>[protein]-peptidylproline (omega=180) = [protein]-peptidylproline (omega=0)</text>
        <dbReference type="Rhea" id="RHEA:16237"/>
        <dbReference type="Rhea" id="RHEA-COMP:10747"/>
        <dbReference type="Rhea" id="RHEA-COMP:10748"/>
        <dbReference type="ChEBI" id="CHEBI:83833"/>
        <dbReference type="ChEBI" id="CHEBI:83834"/>
        <dbReference type="EC" id="5.2.1.8"/>
    </reaction>
</comment>
<dbReference type="PROSITE" id="PS01096">
    <property type="entry name" value="PPIC_PPIASE_1"/>
    <property type="match status" value="1"/>
</dbReference>
<reference evidence="10 11" key="1">
    <citation type="submission" date="2016-07" db="EMBL/GenBank/DDBJ databases">
        <title>Genome analysis of Burkholderia fungorum ES3-20.</title>
        <authorList>
            <person name="Xu D."/>
            <person name="Yao R."/>
            <person name="Zheng S."/>
        </authorList>
    </citation>
    <scope>NUCLEOTIDE SEQUENCE [LARGE SCALE GENOMIC DNA]</scope>
    <source>
        <strain evidence="10 11">ES3-20</strain>
    </source>
</reference>
<gene>
    <name evidence="10" type="ORF">BCY88_37245</name>
</gene>
<evidence type="ECO:0000256" key="7">
    <source>
        <dbReference type="PROSITE-ProRule" id="PRU00278"/>
    </source>
</evidence>
<keyword evidence="6 7" id="KW-0413">Isomerase</keyword>
<evidence type="ECO:0000256" key="6">
    <source>
        <dbReference type="ARBA" id="ARBA00023235"/>
    </source>
</evidence>
<evidence type="ECO:0000259" key="9">
    <source>
        <dbReference type="PROSITE" id="PS50198"/>
    </source>
</evidence>
<evidence type="ECO:0000313" key="10">
    <source>
        <dbReference type="EMBL" id="RKF35991.1"/>
    </source>
</evidence>
<dbReference type="EMBL" id="MCAS01000044">
    <property type="protein sequence ID" value="RKF35991.1"/>
    <property type="molecule type" value="Genomic_DNA"/>
</dbReference>
<dbReference type="InterPro" id="IPR023058">
    <property type="entry name" value="PPIase_PpiC_CS"/>
</dbReference>
<feature type="domain" description="PpiC" evidence="9">
    <location>
        <begin position="144"/>
        <end position="236"/>
    </location>
</feature>
<dbReference type="PROSITE" id="PS50198">
    <property type="entry name" value="PPIC_PPIASE_2"/>
    <property type="match status" value="1"/>
</dbReference>
<accession>A0A3R7L7P3</accession>
<name>A0A3R7L7P3_9BURK</name>
<evidence type="ECO:0000256" key="8">
    <source>
        <dbReference type="SAM" id="SignalP"/>
    </source>
</evidence>
<dbReference type="InterPro" id="IPR027304">
    <property type="entry name" value="Trigger_fact/SurA_dom_sf"/>
</dbReference>
<dbReference type="PANTHER" id="PTHR47245:SF1">
    <property type="entry name" value="FOLDASE PROTEIN PRSA"/>
    <property type="match status" value="1"/>
</dbReference>
<dbReference type="EC" id="5.2.1.8" evidence="3"/>
<feature type="signal peptide" evidence="8">
    <location>
        <begin position="1"/>
        <end position="18"/>
    </location>
</feature>
<evidence type="ECO:0000256" key="4">
    <source>
        <dbReference type="ARBA" id="ARBA00022729"/>
    </source>
</evidence>
<proteinExistence type="inferred from homology"/>
<feature type="chain" id="PRO_5018755127" description="peptidylprolyl isomerase" evidence="8">
    <location>
        <begin position="19"/>
        <end position="285"/>
    </location>
</feature>
<dbReference type="GO" id="GO:0003755">
    <property type="term" value="F:peptidyl-prolyl cis-trans isomerase activity"/>
    <property type="evidence" value="ECO:0007669"/>
    <property type="project" value="UniProtKB-KW"/>
</dbReference>
<dbReference type="Gene3D" id="1.10.8.1040">
    <property type="match status" value="1"/>
</dbReference>
<dbReference type="InterPro" id="IPR050245">
    <property type="entry name" value="PrsA_foldase"/>
</dbReference>
<evidence type="ECO:0000256" key="2">
    <source>
        <dbReference type="ARBA" id="ARBA00007656"/>
    </source>
</evidence>
<dbReference type="Gene3D" id="3.10.50.40">
    <property type="match status" value="1"/>
</dbReference>
<protein>
    <recommendedName>
        <fullName evidence="3">peptidylprolyl isomerase</fullName>
        <ecNumber evidence="3">5.2.1.8</ecNumber>
    </recommendedName>
</protein>